<dbReference type="AlphaFoldDB" id="A0A9D4ETT7"/>
<evidence type="ECO:0000256" key="2">
    <source>
        <dbReference type="ARBA" id="ARBA00004496"/>
    </source>
</evidence>
<organism evidence="9 10">
    <name type="scientific">Dreissena polymorpha</name>
    <name type="common">Zebra mussel</name>
    <name type="synonym">Mytilus polymorpha</name>
    <dbReference type="NCBI Taxonomy" id="45954"/>
    <lineage>
        <taxon>Eukaryota</taxon>
        <taxon>Metazoa</taxon>
        <taxon>Spiralia</taxon>
        <taxon>Lophotrochozoa</taxon>
        <taxon>Mollusca</taxon>
        <taxon>Bivalvia</taxon>
        <taxon>Autobranchia</taxon>
        <taxon>Heteroconchia</taxon>
        <taxon>Euheterodonta</taxon>
        <taxon>Imparidentia</taxon>
        <taxon>Neoheterodontei</taxon>
        <taxon>Myida</taxon>
        <taxon>Dreissenoidea</taxon>
        <taxon>Dreissenidae</taxon>
        <taxon>Dreissena</taxon>
    </lineage>
</organism>
<dbReference type="PANTHER" id="PTHR12596:SF2">
    <property type="entry name" value="EXPORTIN-7 ISOFORM X1"/>
    <property type="match status" value="1"/>
</dbReference>
<reference evidence="9" key="1">
    <citation type="journal article" date="2019" name="bioRxiv">
        <title>The Genome of the Zebra Mussel, Dreissena polymorpha: A Resource for Invasive Species Research.</title>
        <authorList>
            <person name="McCartney M.A."/>
            <person name="Auch B."/>
            <person name="Kono T."/>
            <person name="Mallez S."/>
            <person name="Zhang Y."/>
            <person name="Obille A."/>
            <person name="Becker A."/>
            <person name="Abrahante J.E."/>
            <person name="Garbe J."/>
            <person name="Badalamenti J.P."/>
            <person name="Herman A."/>
            <person name="Mangelson H."/>
            <person name="Liachko I."/>
            <person name="Sullivan S."/>
            <person name="Sone E.D."/>
            <person name="Koren S."/>
            <person name="Silverstein K.A.T."/>
            <person name="Beckman K.B."/>
            <person name="Gohl D.M."/>
        </authorList>
    </citation>
    <scope>NUCLEOTIDE SEQUENCE</scope>
    <source>
        <strain evidence="9">Duluth1</strain>
        <tissue evidence="9">Whole animal</tissue>
    </source>
</reference>
<keyword evidence="5" id="KW-0963">Cytoplasm</keyword>
<reference evidence="9" key="2">
    <citation type="submission" date="2020-11" db="EMBL/GenBank/DDBJ databases">
        <authorList>
            <person name="McCartney M.A."/>
            <person name="Auch B."/>
            <person name="Kono T."/>
            <person name="Mallez S."/>
            <person name="Becker A."/>
            <person name="Gohl D.M."/>
            <person name="Silverstein K.A.T."/>
            <person name="Koren S."/>
            <person name="Bechman K.B."/>
            <person name="Herman A."/>
            <person name="Abrahante J.E."/>
            <person name="Garbe J."/>
        </authorList>
    </citation>
    <scope>NUCLEOTIDE SEQUENCE</scope>
    <source>
        <strain evidence="9">Duluth1</strain>
        <tissue evidence="9">Whole animal</tissue>
    </source>
</reference>
<dbReference type="GO" id="GO:0005643">
    <property type="term" value="C:nuclear pore"/>
    <property type="evidence" value="ECO:0007669"/>
    <property type="project" value="TreeGrafter"/>
</dbReference>
<comment type="caution">
    <text evidence="9">The sequence shown here is derived from an EMBL/GenBank/DDBJ whole genome shotgun (WGS) entry which is preliminary data.</text>
</comment>
<accession>A0A9D4ETT7</accession>
<evidence type="ECO:0000256" key="6">
    <source>
        <dbReference type="ARBA" id="ARBA00022927"/>
    </source>
</evidence>
<dbReference type="GO" id="GO:0006611">
    <property type="term" value="P:protein export from nucleus"/>
    <property type="evidence" value="ECO:0007669"/>
    <property type="project" value="TreeGrafter"/>
</dbReference>
<evidence type="ECO:0000313" key="10">
    <source>
        <dbReference type="Proteomes" id="UP000828390"/>
    </source>
</evidence>
<evidence type="ECO:0000256" key="1">
    <source>
        <dbReference type="ARBA" id="ARBA00004123"/>
    </source>
</evidence>
<comment type="similarity">
    <text evidence="3">Belongs to the exportin family.</text>
</comment>
<dbReference type="Proteomes" id="UP000828390">
    <property type="component" value="Unassembled WGS sequence"/>
</dbReference>
<dbReference type="Pfam" id="PF25795">
    <property type="entry name" value="TPR_XPO7"/>
    <property type="match status" value="1"/>
</dbReference>
<dbReference type="PANTHER" id="PTHR12596">
    <property type="entry name" value="EXPORTIN 4,7-RELATED"/>
    <property type="match status" value="1"/>
</dbReference>
<dbReference type="GO" id="GO:0005049">
    <property type="term" value="F:nuclear export signal receptor activity"/>
    <property type="evidence" value="ECO:0007669"/>
    <property type="project" value="InterPro"/>
</dbReference>
<feature type="domain" description="Exportin-7/Ran-binding protein 17 TPR repeats" evidence="8">
    <location>
        <begin position="17"/>
        <end position="72"/>
    </location>
</feature>
<keyword evidence="10" id="KW-1185">Reference proteome</keyword>
<keyword evidence="7" id="KW-0539">Nucleus</keyword>
<evidence type="ECO:0000256" key="3">
    <source>
        <dbReference type="ARBA" id="ARBA00009466"/>
    </source>
</evidence>
<evidence type="ECO:0000256" key="4">
    <source>
        <dbReference type="ARBA" id="ARBA00022448"/>
    </source>
</evidence>
<dbReference type="EMBL" id="JAIWYP010000008">
    <property type="protein sequence ID" value="KAH3785626.1"/>
    <property type="molecule type" value="Genomic_DNA"/>
</dbReference>
<sequence length="95" mass="10895">MANTTKRDTSCRPAYSITNLKFWGRSEQIITKTLQLLSDLSVGYSSVRKLVKLEAVQFMLNSHTVRSSFVFVFMPPDRKIRGILFWACLSLYVSV</sequence>
<gene>
    <name evidence="9" type="ORF">DPMN_163719</name>
</gene>
<comment type="subcellular location">
    <subcellularLocation>
        <location evidence="2">Cytoplasm</location>
    </subcellularLocation>
    <subcellularLocation>
        <location evidence="1">Nucleus</location>
    </subcellularLocation>
</comment>
<proteinExistence type="inferred from homology"/>
<evidence type="ECO:0000256" key="7">
    <source>
        <dbReference type="ARBA" id="ARBA00023242"/>
    </source>
</evidence>
<dbReference type="InterPro" id="IPR057947">
    <property type="entry name" value="TPR_XPO7/RBP17"/>
</dbReference>
<keyword evidence="4" id="KW-0813">Transport</keyword>
<protein>
    <recommendedName>
        <fullName evidence="8">Exportin-7/Ran-binding protein 17 TPR repeats domain-containing protein</fullName>
    </recommendedName>
</protein>
<keyword evidence="6" id="KW-0653">Protein transport</keyword>
<dbReference type="GO" id="GO:0005737">
    <property type="term" value="C:cytoplasm"/>
    <property type="evidence" value="ECO:0007669"/>
    <property type="project" value="UniProtKB-SubCell"/>
</dbReference>
<dbReference type="InterPro" id="IPR044189">
    <property type="entry name" value="XPO4/7-like"/>
</dbReference>
<name>A0A9D4ETT7_DREPO</name>
<evidence type="ECO:0000313" key="9">
    <source>
        <dbReference type="EMBL" id="KAH3785626.1"/>
    </source>
</evidence>
<evidence type="ECO:0000256" key="5">
    <source>
        <dbReference type="ARBA" id="ARBA00022490"/>
    </source>
</evidence>
<evidence type="ECO:0000259" key="8">
    <source>
        <dbReference type="Pfam" id="PF25795"/>
    </source>
</evidence>